<keyword evidence="8" id="KW-0966">Cell projection</keyword>
<comment type="subunit">
    <text evidence="2 5">Homopentamer.</text>
</comment>
<keyword evidence="5" id="KW-0964">Secreted</keyword>
<comment type="subcellular location">
    <subcellularLocation>
        <location evidence="5">Secreted</location>
    </subcellularLocation>
    <subcellularLocation>
        <location evidence="5">Bacterial flagellum</location>
    </subcellularLocation>
</comment>
<comment type="caution">
    <text evidence="8">The sequence shown here is derived from an EMBL/GenBank/DDBJ whole genome shotgun (WGS) entry which is preliminary data.</text>
</comment>
<gene>
    <name evidence="8" type="ORF">M2350_001774</name>
</gene>
<dbReference type="InterPro" id="IPR010810">
    <property type="entry name" value="Flagellin_hook_IN_motif"/>
</dbReference>
<sequence length="615" mass="66470">MTTMPTIRFTGMVSGIDFDQVIEAILEVRRQPIVQLQQRRELLRLQSDLWREIQQKLTDLQNAIKPFLIKGQALPFTASSSSPELLRVSVSSDAVAGSYQITVKQLATATRVSSGFNGYALGVGAPVDINAPLQSQRSVLGTVTAGTFTINGVQISVDPTSDTLNDIINRINGSGAGVTASYDTATDTLVLTSPNPIALGSPNDTSNFLQVVGLLGSPQAFDGTNYVRQSTAHLGRLRGNVPLQDDNLRVALSQTTGSFTINGVTISYDASVDSLNAIIQRINQSVPDVQAYYDPIADKVVLVSKTTGSNSIARADVSGNLLDVLGLLDSGDNARAQVSLGKDAVIQVSGFNNDQDIVRSSNTISDVIPGVTLQLIAADPTKPVTVTVGRDAEALKSAIKTFVDKFNAAVSLMYQRLTEKPVENPKTEAERKVGLLRGDSTLVFIRSTLVREVTTPVSSLPSELQMLAQIGVRLNNDGTLSIDETKLQAAIETDPEKVLRLFFNDSDGDSFVDEVEDGIAVRLKRRLEDWLSSLPMPFGGNSVPSGVVARQPALLSLRMQEVDKRINELNERLNREAERLRRQFLALEQQIAYLQQRLGGQGLATVIGTNLQRLS</sequence>
<keyword evidence="8" id="KW-0969">Cilium</keyword>
<reference evidence="8 9" key="1">
    <citation type="submission" date="2022-08" db="EMBL/GenBank/DDBJ databases">
        <title>Bacterial and archaeal communities from various locations to study Microbial Dark Matter (Phase II).</title>
        <authorList>
            <person name="Stepanauskas R."/>
        </authorList>
    </citation>
    <scope>NUCLEOTIDE SEQUENCE [LARGE SCALE GENOMIC DNA]</scope>
    <source>
        <strain evidence="8 9">PD1</strain>
    </source>
</reference>
<dbReference type="Pfam" id="PF07196">
    <property type="entry name" value="Flagellin_IN"/>
    <property type="match status" value="2"/>
</dbReference>
<evidence type="ECO:0000256" key="2">
    <source>
        <dbReference type="ARBA" id="ARBA00011255"/>
    </source>
</evidence>
<keyword evidence="3 5" id="KW-0175">Coiled coil</keyword>
<evidence type="ECO:0000313" key="9">
    <source>
        <dbReference type="Proteomes" id="UP001204798"/>
    </source>
</evidence>
<comment type="function">
    <text evidence="5">Required for morphogenesis and for the elongation of the flagellar filament by facilitating polymerization of the flagellin monomers at the tip of growing filament. Forms a capping structure, which prevents flagellin subunits (transported through the central channel of the flagellum) from leaking out without polymerization at the distal end.</text>
</comment>
<dbReference type="RefSeq" id="WP_259095713.1">
    <property type="nucleotide sequence ID" value="NZ_CP130454.1"/>
</dbReference>
<evidence type="ECO:0000256" key="4">
    <source>
        <dbReference type="ARBA" id="ARBA00023143"/>
    </source>
</evidence>
<dbReference type="Gene3D" id="3.30.70.2120">
    <property type="match status" value="1"/>
</dbReference>
<evidence type="ECO:0000256" key="3">
    <source>
        <dbReference type="ARBA" id="ARBA00023054"/>
    </source>
</evidence>
<proteinExistence type="inferred from homology"/>
<evidence type="ECO:0000256" key="1">
    <source>
        <dbReference type="ARBA" id="ARBA00009764"/>
    </source>
</evidence>
<evidence type="ECO:0000259" key="7">
    <source>
        <dbReference type="Pfam" id="PF07195"/>
    </source>
</evidence>
<feature type="domain" description="Flagellar hook-associated protein 2 C-terminal" evidence="7">
    <location>
        <begin position="341"/>
        <end position="595"/>
    </location>
</feature>
<evidence type="ECO:0000259" key="6">
    <source>
        <dbReference type="Pfam" id="PF02465"/>
    </source>
</evidence>
<feature type="domain" description="Flagellar hook-associated protein 2 N-terminal" evidence="6">
    <location>
        <begin position="14"/>
        <end position="109"/>
    </location>
</feature>
<dbReference type="InterPro" id="IPR003481">
    <property type="entry name" value="FliD_N"/>
</dbReference>
<dbReference type="Pfam" id="PF02465">
    <property type="entry name" value="FliD_N"/>
    <property type="match status" value="1"/>
</dbReference>
<protein>
    <recommendedName>
        <fullName evidence="5">Flagellar hook-associated protein 2</fullName>
        <shortName evidence="5">HAP2</shortName>
    </recommendedName>
    <alternativeName>
        <fullName evidence="5">Flagellar cap protein</fullName>
    </alternativeName>
</protein>
<dbReference type="Pfam" id="PF07195">
    <property type="entry name" value="FliD_C"/>
    <property type="match status" value="1"/>
</dbReference>
<evidence type="ECO:0000313" key="8">
    <source>
        <dbReference type="EMBL" id="MCS3919361.1"/>
    </source>
</evidence>
<dbReference type="EMBL" id="JANUCP010000003">
    <property type="protein sequence ID" value="MCS3919361.1"/>
    <property type="molecule type" value="Genomic_DNA"/>
</dbReference>
<evidence type="ECO:0000256" key="5">
    <source>
        <dbReference type="RuleBase" id="RU362066"/>
    </source>
</evidence>
<keyword evidence="9" id="KW-1185">Reference proteome</keyword>
<feature type="coiled-coil region" evidence="5">
    <location>
        <begin position="559"/>
        <end position="597"/>
    </location>
</feature>
<dbReference type="InterPro" id="IPR040026">
    <property type="entry name" value="FliD"/>
</dbReference>
<dbReference type="PANTHER" id="PTHR30288">
    <property type="entry name" value="FLAGELLAR CAP/ASSEMBLY PROTEIN FLID"/>
    <property type="match status" value="1"/>
</dbReference>
<organism evidence="8 9">
    <name type="scientific">Candidatus Fervidibacter sacchari</name>
    <dbReference type="NCBI Taxonomy" id="1448929"/>
    <lineage>
        <taxon>Bacteria</taxon>
        <taxon>Candidatus Fervidibacterota</taxon>
        <taxon>Candidatus Fervidibacter</taxon>
    </lineage>
</organism>
<dbReference type="PANTHER" id="PTHR30288:SF0">
    <property type="entry name" value="FLAGELLAR HOOK-ASSOCIATED PROTEIN 2"/>
    <property type="match status" value="1"/>
</dbReference>
<name>A0ABT2EPJ4_9BACT</name>
<comment type="similarity">
    <text evidence="1 5">Belongs to the FliD family.</text>
</comment>
<keyword evidence="4 5" id="KW-0975">Bacterial flagellum</keyword>
<dbReference type="Proteomes" id="UP001204798">
    <property type="component" value="Unassembled WGS sequence"/>
</dbReference>
<accession>A0ABT2EPJ4</accession>
<keyword evidence="8" id="KW-0282">Flagellum</keyword>
<dbReference type="InterPro" id="IPR010809">
    <property type="entry name" value="FliD_C"/>
</dbReference>